<protein>
    <submittedName>
        <fullName evidence="2">Uncharacterized protein LOC113787738</fullName>
    </submittedName>
</protein>
<evidence type="ECO:0000313" key="2">
    <source>
        <dbReference type="RefSeq" id="XP_027192676.1"/>
    </source>
</evidence>
<dbReference type="PANTHER" id="PTHR11439">
    <property type="entry name" value="GAG-POL-RELATED RETROTRANSPOSON"/>
    <property type="match status" value="1"/>
</dbReference>
<sequence length="151" mass="17040">MGNAKGMPKPMLSNSKLSKFDYVQLSDPTYFRSIMGALQYVTLIRPEMSFSINKVCQFLAQPLEDHWKAVKRIMRYLSGTLHHGLLIQPAPVHQPLSLIGFFDADWAADPDDRMSTSGACVYLGPNLMSWWSKKQPLVARSTSEVEYKSLA</sequence>
<dbReference type="Proteomes" id="UP000087171">
    <property type="component" value="Chromosome Ca7"/>
</dbReference>
<keyword evidence="1" id="KW-1185">Reference proteome</keyword>
<organism evidence="1 2">
    <name type="scientific">Cicer arietinum</name>
    <name type="common">Chickpea</name>
    <name type="synonym">Garbanzo</name>
    <dbReference type="NCBI Taxonomy" id="3827"/>
    <lineage>
        <taxon>Eukaryota</taxon>
        <taxon>Viridiplantae</taxon>
        <taxon>Streptophyta</taxon>
        <taxon>Embryophyta</taxon>
        <taxon>Tracheophyta</taxon>
        <taxon>Spermatophyta</taxon>
        <taxon>Magnoliopsida</taxon>
        <taxon>eudicotyledons</taxon>
        <taxon>Gunneridae</taxon>
        <taxon>Pentapetalae</taxon>
        <taxon>rosids</taxon>
        <taxon>fabids</taxon>
        <taxon>Fabales</taxon>
        <taxon>Fabaceae</taxon>
        <taxon>Papilionoideae</taxon>
        <taxon>50 kb inversion clade</taxon>
        <taxon>NPAAA clade</taxon>
        <taxon>Hologalegina</taxon>
        <taxon>IRL clade</taxon>
        <taxon>Cicereae</taxon>
        <taxon>Cicer</taxon>
    </lineage>
</organism>
<dbReference type="OrthoDB" id="1193675at2759"/>
<proteinExistence type="predicted"/>
<dbReference type="PaxDb" id="3827-XP_004510080.1"/>
<name>A0A3Q7Y3J7_CICAR</name>
<dbReference type="PANTHER" id="PTHR11439:SF455">
    <property type="entry name" value="RLK (RECEPTOR-LIKE PROTEIN KINASE) 8, PUTATIVE-RELATED"/>
    <property type="match status" value="1"/>
</dbReference>
<dbReference type="STRING" id="3827.A0A3Q7Y3J7"/>
<evidence type="ECO:0000313" key="1">
    <source>
        <dbReference type="Proteomes" id="UP000087171"/>
    </source>
</evidence>
<accession>A0A3Q7Y3J7</accession>
<dbReference type="AlphaFoldDB" id="A0A3Q7Y3J7"/>
<dbReference type="RefSeq" id="XP_027192676.1">
    <property type="nucleotide sequence ID" value="XM_027336875.1"/>
</dbReference>
<reference evidence="1" key="1">
    <citation type="journal article" date="2013" name="Nat. Biotechnol.">
        <title>Draft genome sequence of chickpea (Cicer arietinum) provides a resource for trait improvement.</title>
        <authorList>
            <person name="Varshney R.K."/>
            <person name="Song C."/>
            <person name="Saxena R.K."/>
            <person name="Azam S."/>
            <person name="Yu S."/>
            <person name="Sharpe A.G."/>
            <person name="Cannon S."/>
            <person name="Baek J."/>
            <person name="Rosen B.D."/>
            <person name="Tar'an B."/>
            <person name="Millan T."/>
            <person name="Zhang X."/>
            <person name="Ramsay L.D."/>
            <person name="Iwata A."/>
            <person name="Wang Y."/>
            <person name="Nelson W."/>
            <person name="Farmer A.D."/>
            <person name="Gaur P.M."/>
            <person name="Soderlund C."/>
            <person name="Penmetsa R.V."/>
            <person name="Xu C."/>
            <person name="Bharti A.K."/>
            <person name="He W."/>
            <person name="Winter P."/>
            <person name="Zhao S."/>
            <person name="Hane J.K."/>
            <person name="Carrasquilla-Garcia N."/>
            <person name="Condie J.A."/>
            <person name="Upadhyaya H.D."/>
            <person name="Luo M.C."/>
            <person name="Thudi M."/>
            <person name="Gowda C.L."/>
            <person name="Singh N.P."/>
            <person name="Lichtenzveig J."/>
            <person name="Gali K.K."/>
            <person name="Rubio J."/>
            <person name="Nadarajan N."/>
            <person name="Dolezel J."/>
            <person name="Bansal K.C."/>
            <person name="Xu X."/>
            <person name="Edwards D."/>
            <person name="Zhang G."/>
            <person name="Kahl G."/>
            <person name="Gil J."/>
            <person name="Singh K.B."/>
            <person name="Datta S.K."/>
            <person name="Jackson S.A."/>
            <person name="Wang J."/>
            <person name="Cook D.R."/>
        </authorList>
    </citation>
    <scope>NUCLEOTIDE SEQUENCE [LARGE SCALE GENOMIC DNA]</scope>
    <source>
        <strain evidence="1">cv. CDC Frontier</strain>
    </source>
</reference>
<reference evidence="2" key="2">
    <citation type="submission" date="2025-08" db="UniProtKB">
        <authorList>
            <consortium name="RefSeq"/>
        </authorList>
    </citation>
    <scope>IDENTIFICATION</scope>
    <source>
        <tissue evidence="2">Etiolated seedlings</tissue>
    </source>
</reference>
<gene>
    <name evidence="2" type="primary">LOC113787738</name>
</gene>